<dbReference type="SUPFAM" id="SSF51905">
    <property type="entry name" value="FAD/NAD(P)-binding domain"/>
    <property type="match status" value="1"/>
</dbReference>
<dbReference type="InterPro" id="IPR036188">
    <property type="entry name" value="FAD/NAD-bd_sf"/>
</dbReference>
<reference evidence="9 10" key="1">
    <citation type="submission" date="2024-04" db="EMBL/GenBank/DDBJ databases">
        <title>Novel genus in family Flammeovirgaceae.</title>
        <authorList>
            <person name="Nguyen T.H."/>
            <person name="Vuong T.Q."/>
            <person name="Le H."/>
            <person name="Kim S.-G."/>
        </authorList>
    </citation>
    <scope>NUCLEOTIDE SEQUENCE [LARGE SCALE GENOMIC DNA]</scope>
    <source>
        <strain evidence="9 10">JCM 23209</strain>
    </source>
</reference>
<comment type="caution">
    <text evidence="9">The sequence shown here is derived from an EMBL/GenBank/DDBJ whole genome shotgun (WGS) entry which is preliminary data.</text>
</comment>
<name>A0AAW9SEA7_9BACT</name>
<dbReference type="PRINTS" id="PR01001">
    <property type="entry name" value="FADG3PDH"/>
</dbReference>
<keyword evidence="6 9" id="KW-0560">Oxidoreductase</keyword>
<gene>
    <name evidence="9" type="ORF">AAG747_22380</name>
</gene>
<evidence type="ECO:0000313" key="9">
    <source>
        <dbReference type="EMBL" id="MEN7550684.1"/>
    </source>
</evidence>
<dbReference type="PANTHER" id="PTHR11985">
    <property type="entry name" value="GLYCEROL-3-PHOSPHATE DEHYDROGENASE"/>
    <property type="match status" value="1"/>
</dbReference>
<evidence type="ECO:0000256" key="2">
    <source>
        <dbReference type="ARBA" id="ARBA00007330"/>
    </source>
</evidence>
<proteinExistence type="inferred from homology"/>
<dbReference type="InterPro" id="IPR038299">
    <property type="entry name" value="DAO_C_sf"/>
</dbReference>
<dbReference type="Gene3D" id="1.10.8.870">
    <property type="entry name" value="Alpha-glycerophosphate oxidase, cap domain"/>
    <property type="match status" value="1"/>
</dbReference>
<dbReference type="InterPro" id="IPR000447">
    <property type="entry name" value="G3P_DH_FAD-dep"/>
</dbReference>
<dbReference type="Pfam" id="PF01266">
    <property type="entry name" value="DAO"/>
    <property type="match status" value="1"/>
</dbReference>
<dbReference type="GO" id="GO:0046168">
    <property type="term" value="P:glycerol-3-phosphate catabolic process"/>
    <property type="evidence" value="ECO:0007669"/>
    <property type="project" value="TreeGrafter"/>
</dbReference>
<accession>A0AAW9SEA7</accession>
<evidence type="ECO:0000256" key="4">
    <source>
        <dbReference type="ARBA" id="ARBA00022798"/>
    </source>
</evidence>
<evidence type="ECO:0000256" key="6">
    <source>
        <dbReference type="ARBA" id="ARBA00023002"/>
    </source>
</evidence>
<dbReference type="Gene3D" id="3.50.50.60">
    <property type="entry name" value="FAD/NAD(P)-binding domain"/>
    <property type="match status" value="1"/>
</dbReference>
<feature type="domain" description="FAD dependent oxidoreductase" evidence="7">
    <location>
        <begin position="18"/>
        <end position="339"/>
    </location>
</feature>
<evidence type="ECO:0000259" key="7">
    <source>
        <dbReference type="Pfam" id="PF01266"/>
    </source>
</evidence>
<keyword evidence="10" id="KW-1185">Reference proteome</keyword>
<keyword evidence="3" id="KW-0285">Flavoprotein</keyword>
<comment type="similarity">
    <text evidence="2">Belongs to the FAD-dependent glycerol-3-phosphate dehydrogenase family.</text>
</comment>
<comment type="cofactor">
    <cofactor evidence="1">
        <name>FAD</name>
        <dbReference type="ChEBI" id="CHEBI:57692"/>
    </cofactor>
</comment>
<feature type="domain" description="Alpha-glycerophosphate oxidase C-terminal" evidence="8">
    <location>
        <begin position="416"/>
        <end position="500"/>
    </location>
</feature>
<evidence type="ECO:0000313" key="10">
    <source>
        <dbReference type="Proteomes" id="UP001403385"/>
    </source>
</evidence>
<organism evidence="9 10">
    <name type="scientific">Rapidithrix thailandica</name>
    <dbReference type="NCBI Taxonomy" id="413964"/>
    <lineage>
        <taxon>Bacteria</taxon>
        <taxon>Pseudomonadati</taxon>
        <taxon>Bacteroidota</taxon>
        <taxon>Cytophagia</taxon>
        <taxon>Cytophagales</taxon>
        <taxon>Flammeovirgaceae</taxon>
        <taxon>Rapidithrix</taxon>
    </lineage>
</organism>
<dbReference type="InterPro" id="IPR006076">
    <property type="entry name" value="FAD-dep_OxRdtase"/>
</dbReference>
<keyword evidence="5" id="KW-0274">FAD</keyword>
<dbReference type="SUPFAM" id="SSF54373">
    <property type="entry name" value="FAD-linked reductases, C-terminal domain"/>
    <property type="match status" value="1"/>
</dbReference>
<dbReference type="RefSeq" id="WP_346823467.1">
    <property type="nucleotide sequence ID" value="NZ_JBDKWZ010000015.1"/>
</dbReference>
<dbReference type="EMBL" id="JBDKWZ010000015">
    <property type="protein sequence ID" value="MEN7550684.1"/>
    <property type="molecule type" value="Genomic_DNA"/>
</dbReference>
<dbReference type="PANTHER" id="PTHR11985:SF35">
    <property type="entry name" value="ANAEROBIC GLYCEROL-3-PHOSPHATE DEHYDROGENASE SUBUNIT A"/>
    <property type="match status" value="1"/>
</dbReference>
<evidence type="ECO:0000256" key="1">
    <source>
        <dbReference type="ARBA" id="ARBA00001974"/>
    </source>
</evidence>
<dbReference type="InterPro" id="IPR031656">
    <property type="entry name" value="DAO_C"/>
</dbReference>
<dbReference type="Gene3D" id="3.30.9.10">
    <property type="entry name" value="D-Amino Acid Oxidase, subunit A, domain 2"/>
    <property type="match status" value="1"/>
</dbReference>
<evidence type="ECO:0000256" key="3">
    <source>
        <dbReference type="ARBA" id="ARBA00022630"/>
    </source>
</evidence>
<sequence>MNRSELLPLLNEPQSIWDVIVIGGGATGLGAALDAVTRGYKTLLLEQADFAKGTSSRSTKLIHGGVRYLKQGDVSLVLEALHERGILRQNAPHLVKNLAFVIPTYDWWGGPFYNIGMKVYDALAGSMGLGPSRSLSREEVMQAIPNVEVNGLRGGVLYYDGQFDDARLAVNLAQTVYQFGGTPLNYMKVTGLVKNEGLVEGVTAIDRESGDEYHLKARAVVNATGIFADAILKMDNPNTVNTLQPSQGIHLVLDKKFLQSESAIMVPKTDDGRVLFAVPWHEHVIVGTTDTLIPDASLEPSALEEEIDFVLRNAAKYLNIPPQRSDVLSIFAGLRPLVASTQEDKNTKEISRSHKVTVAESGLITVLGGKWTTFRKMGEDVVDTVAMVANLPEKECITKNVLIHGYERKQDETNPLHIYGSDAFKIKALSREHPELGEVLHPSLPYTKAEVVWSVRHEMARTVEDILARRQRALFLNARAAMEMAPKVAELMREELNKDATWVKNQLTEFNQIAKKYLLEE</sequence>
<keyword evidence="4" id="KW-0319">Glycerol metabolism</keyword>
<evidence type="ECO:0000256" key="5">
    <source>
        <dbReference type="ARBA" id="ARBA00022827"/>
    </source>
</evidence>
<dbReference type="EC" id="1.-.-.-" evidence="9"/>
<dbReference type="AlphaFoldDB" id="A0AAW9SEA7"/>
<dbReference type="GO" id="GO:0006071">
    <property type="term" value="P:glycerol metabolic process"/>
    <property type="evidence" value="ECO:0007669"/>
    <property type="project" value="UniProtKB-KW"/>
</dbReference>
<protein>
    <submittedName>
        <fullName evidence="9">Glycerol-3-phosphate dehydrogenase/oxidase</fullName>
        <ecNumber evidence="9">1.-.-.-</ecNumber>
    </submittedName>
</protein>
<dbReference type="Pfam" id="PF16901">
    <property type="entry name" value="DAO_C"/>
    <property type="match status" value="1"/>
</dbReference>
<dbReference type="GO" id="GO:0004368">
    <property type="term" value="F:glycerol-3-phosphate dehydrogenase (quinone) activity"/>
    <property type="evidence" value="ECO:0007669"/>
    <property type="project" value="InterPro"/>
</dbReference>
<dbReference type="Proteomes" id="UP001403385">
    <property type="component" value="Unassembled WGS sequence"/>
</dbReference>
<evidence type="ECO:0000259" key="8">
    <source>
        <dbReference type="Pfam" id="PF16901"/>
    </source>
</evidence>